<name>A0A4C1TAY1_EUMVA</name>
<evidence type="ECO:0000313" key="1">
    <source>
        <dbReference type="EMBL" id="GBP11659.1"/>
    </source>
</evidence>
<dbReference type="Proteomes" id="UP000299102">
    <property type="component" value="Unassembled WGS sequence"/>
</dbReference>
<proteinExistence type="predicted"/>
<dbReference type="EMBL" id="BGZK01000047">
    <property type="protein sequence ID" value="GBP11659.1"/>
    <property type="molecule type" value="Genomic_DNA"/>
</dbReference>
<comment type="caution">
    <text evidence="1">The sequence shown here is derived from an EMBL/GenBank/DDBJ whole genome shotgun (WGS) entry which is preliminary data.</text>
</comment>
<dbReference type="AlphaFoldDB" id="A0A4C1TAY1"/>
<organism evidence="1 2">
    <name type="scientific">Eumeta variegata</name>
    <name type="common">Bagworm moth</name>
    <name type="synonym">Eumeta japonica</name>
    <dbReference type="NCBI Taxonomy" id="151549"/>
    <lineage>
        <taxon>Eukaryota</taxon>
        <taxon>Metazoa</taxon>
        <taxon>Ecdysozoa</taxon>
        <taxon>Arthropoda</taxon>
        <taxon>Hexapoda</taxon>
        <taxon>Insecta</taxon>
        <taxon>Pterygota</taxon>
        <taxon>Neoptera</taxon>
        <taxon>Endopterygota</taxon>
        <taxon>Lepidoptera</taxon>
        <taxon>Glossata</taxon>
        <taxon>Ditrysia</taxon>
        <taxon>Tineoidea</taxon>
        <taxon>Psychidae</taxon>
        <taxon>Oiketicinae</taxon>
        <taxon>Eumeta</taxon>
    </lineage>
</organism>
<protein>
    <submittedName>
        <fullName evidence="1">Uncharacterized protein</fullName>
    </submittedName>
</protein>
<sequence>MTRLYISASADFDVLLRTVYSFHRIKKGVVHCIDLQSAVERDLLGVPSIPAPIREGAPASPWCPSAPRRGRFTAVINYFWRLTPAVPVEQVMQRFLQKLKYFNKSLNVEIPVEVVVAPVEQQTVNQPRLFRTPVPAIPTASRITFAQTNTEEEDAEPSRTAGREYSQTRTTFSLCTPISRSTKARAQSLLGGRRCAPSRTECRLVAPRRCIFTV</sequence>
<evidence type="ECO:0000313" key="2">
    <source>
        <dbReference type="Proteomes" id="UP000299102"/>
    </source>
</evidence>
<keyword evidence="2" id="KW-1185">Reference proteome</keyword>
<reference evidence="1 2" key="1">
    <citation type="journal article" date="2019" name="Commun. Biol.">
        <title>The bagworm genome reveals a unique fibroin gene that provides high tensile strength.</title>
        <authorList>
            <person name="Kono N."/>
            <person name="Nakamura H."/>
            <person name="Ohtoshi R."/>
            <person name="Tomita M."/>
            <person name="Numata K."/>
            <person name="Arakawa K."/>
        </authorList>
    </citation>
    <scope>NUCLEOTIDE SEQUENCE [LARGE SCALE GENOMIC DNA]</scope>
</reference>
<accession>A0A4C1TAY1</accession>
<gene>
    <name evidence="1" type="ORF">EVAR_77782_1</name>
</gene>